<dbReference type="PANTHER" id="PTHR30061">
    <property type="entry name" value="MALTOSE-BINDING PERIPLASMIC PROTEIN"/>
    <property type="match status" value="1"/>
</dbReference>
<comment type="caution">
    <text evidence="5">The sequence shown here is derived from an EMBL/GenBank/DDBJ whole genome shotgun (WGS) entry which is preliminary data.</text>
</comment>
<keyword evidence="3 4" id="KW-0732">Signal</keyword>
<keyword evidence="2" id="KW-0813">Transport</keyword>
<organism evidence="5 6">
    <name type="scientific">Microlunatus endophyticus</name>
    <dbReference type="NCBI Taxonomy" id="1716077"/>
    <lineage>
        <taxon>Bacteria</taxon>
        <taxon>Bacillati</taxon>
        <taxon>Actinomycetota</taxon>
        <taxon>Actinomycetes</taxon>
        <taxon>Propionibacteriales</taxon>
        <taxon>Propionibacteriaceae</taxon>
        <taxon>Microlunatus</taxon>
    </lineage>
</organism>
<evidence type="ECO:0000256" key="3">
    <source>
        <dbReference type="ARBA" id="ARBA00022729"/>
    </source>
</evidence>
<sequence length="457" mass="50141">MTGLMGLRRMPRRLRFGCAVLVCLSLVVSALTGCATRSSDPKVITYWTTITDPITMKAWDQIIAGFEKANPGYRVNLLPKPTIGTGDATDLITAVRGHTGPDVYLVDRFTTAQYAATGILTDLQPYVNKSPGMSSNYLKFAWDEGAYRGDSYGIPNDSDSRALFYNKTLLRKAGINPDILSPTHGPPTVSELMKLNAKLNRTKNGAYTQIGLIPWLTQGFWSTWTLENGATFFDNKTCSLDLLSKPIVDAFTEEAAWAKELNYSKVAAFIATYQPPGAPPNQSIFLDSNEAMSIDGNFSIASLQQYKPDLDYGVTYLPVLKKGDPPFTWSGGFAYVIPKYAANPDGGWKFIQYASGPQGQKIYATVTKHLPTYKSLLDDPAVTKDQKFFADALKYSTSRPPLPVNAQMQNAMSNAETAVLSGAATPRQALQSVEKQTEPNLEQYCPFTIPKPPTADR</sequence>
<comment type="similarity">
    <text evidence="1">Belongs to the bacterial solute-binding protein 1 family.</text>
</comment>
<dbReference type="CDD" id="cd14748">
    <property type="entry name" value="PBP2_UgpB"/>
    <property type="match status" value="1"/>
</dbReference>
<feature type="chain" id="PRO_5038931915" evidence="4">
    <location>
        <begin position="31"/>
        <end position="457"/>
    </location>
</feature>
<dbReference type="PANTHER" id="PTHR30061:SF50">
    <property type="entry name" value="MALTOSE_MALTODEXTRIN-BINDING PERIPLASMIC PROTEIN"/>
    <property type="match status" value="1"/>
</dbReference>
<dbReference type="RefSeq" id="WP_229670071.1">
    <property type="nucleotide sequence ID" value="NZ_BMMZ01000006.1"/>
</dbReference>
<dbReference type="GO" id="GO:0055052">
    <property type="term" value="C:ATP-binding cassette (ABC) transporter complex, substrate-binding subunit-containing"/>
    <property type="evidence" value="ECO:0007669"/>
    <property type="project" value="TreeGrafter"/>
</dbReference>
<dbReference type="GO" id="GO:1901982">
    <property type="term" value="F:maltose binding"/>
    <property type="evidence" value="ECO:0007669"/>
    <property type="project" value="TreeGrafter"/>
</dbReference>
<gene>
    <name evidence="5" type="ORF">GCM10011575_26750</name>
</gene>
<dbReference type="Proteomes" id="UP000613840">
    <property type="component" value="Unassembled WGS sequence"/>
</dbReference>
<dbReference type="Gene3D" id="3.40.190.10">
    <property type="entry name" value="Periplasmic binding protein-like II"/>
    <property type="match status" value="1"/>
</dbReference>
<accession>A0A917W5U3</accession>
<dbReference type="GO" id="GO:0042956">
    <property type="term" value="P:maltodextrin transmembrane transport"/>
    <property type="evidence" value="ECO:0007669"/>
    <property type="project" value="TreeGrafter"/>
</dbReference>
<dbReference type="SUPFAM" id="SSF53850">
    <property type="entry name" value="Periplasmic binding protein-like II"/>
    <property type="match status" value="1"/>
</dbReference>
<evidence type="ECO:0000256" key="4">
    <source>
        <dbReference type="SAM" id="SignalP"/>
    </source>
</evidence>
<protein>
    <submittedName>
        <fullName evidence="5">Sugar ABC transporter substrate-binding protein</fullName>
    </submittedName>
</protein>
<evidence type="ECO:0000256" key="2">
    <source>
        <dbReference type="ARBA" id="ARBA00022448"/>
    </source>
</evidence>
<name>A0A917W5U3_9ACTN</name>
<keyword evidence="6" id="KW-1185">Reference proteome</keyword>
<reference evidence="5" key="2">
    <citation type="submission" date="2020-09" db="EMBL/GenBank/DDBJ databases">
        <authorList>
            <person name="Sun Q."/>
            <person name="Zhou Y."/>
        </authorList>
    </citation>
    <scope>NUCLEOTIDE SEQUENCE</scope>
    <source>
        <strain evidence="5">CGMCC 4.7306</strain>
    </source>
</reference>
<evidence type="ECO:0000256" key="1">
    <source>
        <dbReference type="ARBA" id="ARBA00008520"/>
    </source>
</evidence>
<dbReference type="AlphaFoldDB" id="A0A917W5U3"/>
<evidence type="ECO:0000313" key="6">
    <source>
        <dbReference type="Proteomes" id="UP000613840"/>
    </source>
</evidence>
<proteinExistence type="inferred from homology"/>
<dbReference type="InterPro" id="IPR006059">
    <property type="entry name" value="SBP"/>
</dbReference>
<evidence type="ECO:0000313" key="5">
    <source>
        <dbReference type="EMBL" id="GGL66898.1"/>
    </source>
</evidence>
<dbReference type="Pfam" id="PF01547">
    <property type="entry name" value="SBP_bac_1"/>
    <property type="match status" value="1"/>
</dbReference>
<dbReference type="EMBL" id="BMMZ01000006">
    <property type="protein sequence ID" value="GGL66898.1"/>
    <property type="molecule type" value="Genomic_DNA"/>
</dbReference>
<feature type="signal peptide" evidence="4">
    <location>
        <begin position="1"/>
        <end position="30"/>
    </location>
</feature>
<dbReference type="GO" id="GO:0015768">
    <property type="term" value="P:maltose transport"/>
    <property type="evidence" value="ECO:0007669"/>
    <property type="project" value="TreeGrafter"/>
</dbReference>
<reference evidence="5" key="1">
    <citation type="journal article" date="2014" name="Int. J. Syst. Evol. Microbiol.">
        <title>Complete genome sequence of Corynebacterium casei LMG S-19264T (=DSM 44701T), isolated from a smear-ripened cheese.</title>
        <authorList>
            <consortium name="US DOE Joint Genome Institute (JGI-PGF)"/>
            <person name="Walter F."/>
            <person name="Albersmeier A."/>
            <person name="Kalinowski J."/>
            <person name="Ruckert C."/>
        </authorList>
    </citation>
    <scope>NUCLEOTIDE SEQUENCE</scope>
    <source>
        <strain evidence="5">CGMCC 4.7306</strain>
    </source>
</reference>